<dbReference type="SUPFAM" id="SSF57716">
    <property type="entry name" value="Glucocorticoid receptor-like (DNA-binding domain)"/>
    <property type="match status" value="1"/>
</dbReference>
<feature type="coiled-coil region" evidence="7">
    <location>
        <begin position="192"/>
        <end position="226"/>
    </location>
</feature>
<dbReference type="GeneID" id="116306777"/>
<reference evidence="11" key="1">
    <citation type="submission" date="2025-08" db="UniProtKB">
        <authorList>
            <consortium name="RefSeq"/>
        </authorList>
    </citation>
    <scope>IDENTIFICATION</scope>
    <source>
        <tissue evidence="11">Tentacle</tissue>
    </source>
</reference>
<evidence type="ECO:0000256" key="8">
    <source>
        <dbReference type="SAM" id="MobiDB-lite"/>
    </source>
</evidence>
<proteinExistence type="predicted"/>
<feature type="region of interest" description="Disordered" evidence="8">
    <location>
        <begin position="151"/>
        <end position="170"/>
    </location>
</feature>
<dbReference type="InterPro" id="IPR006612">
    <property type="entry name" value="THAP_Znf"/>
</dbReference>
<keyword evidence="4" id="KW-0862">Zinc</keyword>
<dbReference type="InParanoid" id="A0A6P8IZU1"/>
<keyword evidence="3 6" id="KW-0863">Zinc-finger</keyword>
<sequence>MKTPQRNRWCNLIKRQHGRVGFAVSNFTFICEKHFKPQEIYKPPGGTRRRLKTGVEPTIFKWQSNSPKTKRRSPRRRLETELKAVPLKPTTTERFTANNDQECQVATMFDQHIAIGTSEDTMECFDNIEYYEYTQVPAFKEEIAVQTHLSNTEDKAVQTDESDHTESTTSIDHSYSFPFCTAKTYAEQKGYVRRLEAKIEDQTNIINQLRCDIGNLQKKLNGYDEHKFSLEKYKDDNSAIQFYTGFPNFEALISVFDYLEPKVNKLQYWGSKKISESRAYQQDGKQKPGPKRNLTAFEGFSMVLVRLKIGLFVRDLSDRFGISQGHFSKIFSTWVNFLFLELRQLFPFPTQANVFKNMPVQFSRYPKTRVIIDCTEVFVEVPSAMQAQSETWSNYKHHNTFKVLVCISPNGQVTFLSKLWGGRVSDKCITQNSGLLELLDKGDNVMADRGFDIADILPPGVSLNLPPFKGTRDQLTASEVEETARIAAVRIHVERAIGRIKNYHILDGTLPISLAHVANQIFSVCAYLTNFLPPLLPPGKKD</sequence>
<dbReference type="KEGG" id="aten:116306777"/>
<evidence type="ECO:0000256" key="1">
    <source>
        <dbReference type="ARBA" id="ARBA00001968"/>
    </source>
</evidence>
<keyword evidence="2" id="KW-0479">Metal-binding</keyword>
<keyword evidence="10" id="KW-1185">Reference proteome</keyword>
<dbReference type="InterPro" id="IPR027805">
    <property type="entry name" value="Transposase_HTH_dom"/>
</dbReference>
<keyword evidence="5 6" id="KW-0238">DNA-binding</keyword>
<dbReference type="OrthoDB" id="5984773at2759"/>
<evidence type="ECO:0000256" key="6">
    <source>
        <dbReference type="PROSITE-ProRule" id="PRU00309"/>
    </source>
</evidence>
<evidence type="ECO:0000256" key="5">
    <source>
        <dbReference type="ARBA" id="ARBA00023125"/>
    </source>
</evidence>
<feature type="compositionally biased region" description="Basic and acidic residues" evidence="8">
    <location>
        <begin position="151"/>
        <end position="166"/>
    </location>
</feature>
<evidence type="ECO:0000259" key="9">
    <source>
        <dbReference type="PROSITE" id="PS50950"/>
    </source>
</evidence>
<dbReference type="InterPro" id="IPR027806">
    <property type="entry name" value="HARBI1_dom"/>
</dbReference>
<comment type="cofactor">
    <cofactor evidence="1">
        <name>a divalent metal cation</name>
        <dbReference type="ChEBI" id="CHEBI:60240"/>
    </cofactor>
</comment>
<evidence type="ECO:0000313" key="10">
    <source>
        <dbReference type="Proteomes" id="UP000515163"/>
    </source>
</evidence>
<dbReference type="PANTHER" id="PTHR23080">
    <property type="entry name" value="THAP DOMAIN PROTEIN"/>
    <property type="match status" value="1"/>
</dbReference>
<dbReference type="Pfam" id="PF13359">
    <property type="entry name" value="DDE_Tnp_4"/>
    <property type="match status" value="1"/>
</dbReference>
<dbReference type="Pfam" id="PF05485">
    <property type="entry name" value="THAP"/>
    <property type="match status" value="1"/>
</dbReference>
<evidence type="ECO:0000313" key="11">
    <source>
        <dbReference type="RefSeq" id="XP_031572729.1"/>
    </source>
</evidence>
<dbReference type="PANTHER" id="PTHR23080:SF142">
    <property type="entry name" value="SI:CH211-69L10.4"/>
    <property type="match status" value="1"/>
</dbReference>
<protein>
    <submittedName>
        <fullName evidence="11">Uncharacterized protein LOC116306777</fullName>
    </submittedName>
</protein>
<dbReference type="Proteomes" id="UP000515163">
    <property type="component" value="Unplaced"/>
</dbReference>
<dbReference type="RefSeq" id="XP_031572729.1">
    <property type="nucleotide sequence ID" value="XM_031716869.1"/>
</dbReference>
<organism evidence="10 11">
    <name type="scientific">Actinia tenebrosa</name>
    <name type="common">Australian red waratah sea anemone</name>
    <dbReference type="NCBI Taxonomy" id="6105"/>
    <lineage>
        <taxon>Eukaryota</taxon>
        <taxon>Metazoa</taxon>
        <taxon>Cnidaria</taxon>
        <taxon>Anthozoa</taxon>
        <taxon>Hexacorallia</taxon>
        <taxon>Actiniaria</taxon>
        <taxon>Actiniidae</taxon>
        <taxon>Actinia</taxon>
    </lineage>
</organism>
<keyword evidence="7" id="KW-0175">Coiled coil</keyword>
<evidence type="ECO:0000256" key="3">
    <source>
        <dbReference type="ARBA" id="ARBA00022771"/>
    </source>
</evidence>
<feature type="domain" description="THAP-type" evidence="9">
    <location>
        <begin position="1"/>
        <end position="60"/>
    </location>
</feature>
<evidence type="ECO:0000256" key="4">
    <source>
        <dbReference type="ARBA" id="ARBA00022833"/>
    </source>
</evidence>
<dbReference type="GO" id="GO:0008270">
    <property type="term" value="F:zinc ion binding"/>
    <property type="evidence" value="ECO:0007669"/>
    <property type="project" value="UniProtKB-KW"/>
</dbReference>
<dbReference type="AlphaFoldDB" id="A0A6P8IZU1"/>
<dbReference type="FunCoup" id="A0A6P8IZU1">
    <property type="interactions" value="2441"/>
</dbReference>
<evidence type="ECO:0000256" key="2">
    <source>
        <dbReference type="ARBA" id="ARBA00022723"/>
    </source>
</evidence>
<dbReference type="PROSITE" id="PS50950">
    <property type="entry name" value="ZF_THAP"/>
    <property type="match status" value="1"/>
</dbReference>
<dbReference type="GO" id="GO:0003677">
    <property type="term" value="F:DNA binding"/>
    <property type="evidence" value="ECO:0007669"/>
    <property type="project" value="UniProtKB-UniRule"/>
</dbReference>
<gene>
    <name evidence="11" type="primary">LOC116306777</name>
</gene>
<dbReference type="Pfam" id="PF13613">
    <property type="entry name" value="HTH_Tnp_4"/>
    <property type="match status" value="1"/>
</dbReference>
<name>A0A6P8IZU1_ACTTE</name>
<evidence type="ECO:0000256" key="7">
    <source>
        <dbReference type="SAM" id="Coils"/>
    </source>
</evidence>
<accession>A0A6P8IZU1</accession>